<evidence type="ECO:0000313" key="2">
    <source>
        <dbReference type="EMBL" id="MPC35366.1"/>
    </source>
</evidence>
<evidence type="ECO:0000313" key="3">
    <source>
        <dbReference type="Proteomes" id="UP000324222"/>
    </source>
</evidence>
<evidence type="ECO:0000256" key="1">
    <source>
        <dbReference type="SAM" id="MobiDB-lite"/>
    </source>
</evidence>
<gene>
    <name evidence="2" type="primary">POLD3</name>
    <name evidence="2" type="ORF">E2C01_028788</name>
</gene>
<dbReference type="GO" id="GO:0006260">
    <property type="term" value="P:DNA replication"/>
    <property type="evidence" value="ECO:0007669"/>
    <property type="project" value="InterPro"/>
</dbReference>
<sequence>MVVLLGLSRETNERMIDAVKEFLERMWRARCTDGAADPKARLRNDPESPVVSKSRSRSIVWRAQHRSCYKGGKSKDHLTRQVDRLGLEEEERLKTVMVCVDEMDTAYLDNLDEYINDEGRIQRGGDGDGGGGGGGGLTVTYLLTGAAEESDGAVRKTFRQVGGGGEEKHRCREVVKVVHEIEIAARAAMNTVSSQHVYSVQKSALPDIGLLYGTDYDVTKQHITSTSRLVGAYTGIS</sequence>
<dbReference type="GO" id="GO:0043625">
    <property type="term" value="C:delta DNA polymerase complex"/>
    <property type="evidence" value="ECO:0007669"/>
    <property type="project" value="InterPro"/>
</dbReference>
<comment type="caution">
    <text evidence="2">The sequence shown here is derived from an EMBL/GenBank/DDBJ whole genome shotgun (WGS) entry which is preliminary data.</text>
</comment>
<protein>
    <submittedName>
        <fullName evidence="2">DNA polymerase delta subunit 3</fullName>
    </submittedName>
</protein>
<feature type="compositionally biased region" description="Basic and acidic residues" evidence="1">
    <location>
        <begin position="36"/>
        <end position="46"/>
    </location>
</feature>
<dbReference type="EMBL" id="VSRR010003259">
    <property type="protein sequence ID" value="MPC35366.1"/>
    <property type="molecule type" value="Genomic_DNA"/>
</dbReference>
<proteinExistence type="predicted"/>
<accession>A0A5B7EQ58</accession>
<dbReference type="Proteomes" id="UP000324222">
    <property type="component" value="Unassembled WGS sequence"/>
</dbReference>
<dbReference type="Gene3D" id="3.90.1030.20">
    <property type="entry name" value="DNA polymerase delta, p66 (Cdc27) subunit, wHTH domain"/>
    <property type="match status" value="1"/>
</dbReference>
<dbReference type="InterPro" id="IPR041913">
    <property type="entry name" value="POLD3_sf"/>
</dbReference>
<keyword evidence="3" id="KW-1185">Reference proteome</keyword>
<dbReference type="Pfam" id="PF09507">
    <property type="entry name" value="CDC27"/>
    <property type="match status" value="1"/>
</dbReference>
<feature type="region of interest" description="Disordered" evidence="1">
    <location>
        <begin position="36"/>
        <end position="56"/>
    </location>
</feature>
<dbReference type="InterPro" id="IPR019038">
    <property type="entry name" value="POLD3"/>
</dbReference>
<organism evidence="2 3">
    <name type="scientific">Portunus trituberculatus</name>
    <name type="common">Swimming crab</name>
    <name type="synonym">Neptunus trituberculatus</name>
    <dbReference type="NCBI Taxonomy" id="210409"/>
    <lineage>
        <taxon>Eukaryota</taxon>
        <taxon>Metazoa</taxon>
        <taxon>Ecdysozoa</taxon>
        <taxon>Arthropoda</taxon>
        <taxon>Crustacea</taxon>
        <taxon>Multicrustacea</taxon>
        <taxon>Malacostraca</taxon>
        <taxon>Eumalacostraca</taxon>
        <taxon>Eucarida</taxon>
        <taxon>Decapoda</taxon>
        <taxon>Pleocyemata</taxon>
        <taxon>Brachyura</taxon>
        <taxon>Eubrachyura</taxon>
        <taxon>Portunoidea</taxon>
        <taxon>Portunidae</taxon>
        <taxon>Portuninae</taxon>
        <taxon>Portunus</taxon>
    </lineage>
</organism>
<dbReference type="AlphaFoldDB" id="A0A5B7EQ58"/>
<reference evidence="2 3" key="1">
    <citation type="submission" date="2019-05" db="EMBL/GenBank/DDBJ databases">
        <title>Another draft genome of Portunus trituberculatus and its Hox gene families provides insights of decapod evolution.</title>
        <authorList>
            <person name="Jeong J.-H."/>
            <person name="Song I."/>
            <person name="Kim S."/>
            <person name="Choi T."/>
            <person name="Kim D."/>
            <person name="Ryu S."/>
            <person name="Kim W."/>
        </authorList>
    </citation>
    <scope>NUCLEOTIDE SEQUENCE [LARGE SCALE GENOMIC DNA]</scope>
    <source>
        <tissue evidence="2">Muscle</tissue>
    </source>
</reference>
<name>A0A5B7EQ58_PORTR</name>